<dbReference type="SUPFAM" id="SSF75471">
    <property type="entry name" value="YhbY-like"/>
    <property type="match status" value="1"/>
</dbReference>
<sequence>MLTSKQRAKLKSIASTADTIGQIGKLGLNDTTYEQVSQALAARELVKYRVLETCPLSPREAAELLAEKTGAQVVQVIGSRIVLYRPNPEKPVIQL</sequence>
<evidence type="ECO:0000313" key="5">
    <source>
        <dbReference type="Proteomes" id="UP000032431"/>
    </source>
</evidence>
<dbReference type="InterPro" id="IPR035920">
    <property type="entry name" value="YhbY-like_sf"/>
</dbReference>
<dbReference type="Proteomes" id="UP000032431">
    <property type="component" value="Chromosome I"/>
</dbReference>
<dbReference type="OrthoDB" id="9797519at2"/>
<evidence type="ECO:0000256" key="1">
    <source>
        <dbReference type="ARBA" id="ARBA00022884"/>
    </source>
</evidence>
<dbReference type="HOGENOM" id="CLU_095994_1_2_9"/>
<evidence type="ECO:0000256" key="2">
    <source>
        <dbReference type="PROSITE-ProRule" id="PRU00626"/>
    </source>
</evidence>
<organism evidence="4 5">
    <name type="scientific">[Clostridium] cellulosi</name>
    <dbReference type="NCBI Taxonomy" id="29343"/>
    <lineage>
        <taxon>Bacteria</taxon>
        <taxon>Bacillati</taxon>
        <taxon>Bacillota</taxon>
        <taxon>Clostridia</taxon>
        <taxon>Eubacteriales</taxon>
        <taxon>Oscillospiraceae</taxon>
        <taxon>Oscillospiraceae incertae sedis</taxon>
    </lineage>
</organism>
<keyword evidence="5" id="KW-1185">Reference proteome</keyword>
<dbReference type="KEGG" id="ccel:CCDG5_0473"/>
<dbReference type="AlphaFoldDB" id="A0A078KJ22"/>
<keyword evidence="1 2" id="KW-0694">RNA-binding</keyword>
<dbReference type="EMBL" id="LM995447">
    <property type="protein sequence ID" value="CDZ23611.1"/>
    <property type="molecule type" value="Genomic_DNA"/>
</dbReference>
<dbReference type="PROSITE" id="PS51295">
    <property type="entry name" value="CRM"/>
    <property type="match status" value="1"/>
</dbReference>
<dbReference type="Gene3D" id="3.30.110.60">
    <property type="entry name" value="YhbY-like"/>
    <property type="match status" value="1"/>
</dbReference>
<protein>
    <recommendedName>
        <fullName evidence="3">CRM domain-containing protein</fullName>
    </recommendedName>
</protein>
<feature type="domain" description="CRM" evidence="3">
    <location>
        <begin position="1"/>
        <end position="95"/>
    </location>
</feature>
<dbReference type="SMART" id="SM01103">
    <property type="entry name" value="CRS1_YhbY"/>
    <property type="match status" value="1"/>
</dbReference>
<dbReference type="STRING" id="29343.CCDG5_0473"/>
<dbReference type="InterPro" id="IPR001890">
    <property type="entry name" value="RNA-binding_CRM"/>
</dbReference>
<proteinExistence type="predicted"/>
<dbReference type="PANTHER" id="PTHR40065:SF3">
    <property type="entry name" value="RNA-BINDING PROTEIN YHBY"/>
    <property type="match status" value="1"/>
</dbReference>
<evidence type="ECO:0000313" key="4">
    <source>
        <dbReference type="EMBL" id="CDZ23611.1"/>
    </source>
</evidence>
<accession>A0A078KJ22</accession>
<dbReference type="GO" id="GO:0003723">
    <property type="term" value="F:RNA binding"/>
    <property type="evidence" value="ECO:0007669"/>
    <property type="project" value="UniProtKB-UniRule"/>
</dbReference>
<evidence type="ECO:0000259" key="3">
    <source>
        <dbReference type="PROSITE" id="PS51295"/>
    </source>
</evidence>
<reference evidence="5" key="1">
    <citation type="submission" date="2014-07" db="EMBL/GenBank/DDBJ databases">
        <authorList>
            <person name="Wibberg D."/>
        </authorList>
    </citation>
    <scope>NUCLEOTIDE SEQUENCE [LARGE SCALE GENOMIC DNA]</scope>
    <source>
        <strain evidence="5">DG5</strain>
    </source>
</reference>
<name>A0A078KJ22_9FIRM</name>
<dbReference type="InterPro" id="IPR051925">
    <property type="entry name" value="RNA-binding_domain"/>
</dbReference>
<dbReference type="Pfam" id="PF01985">
    <property type="entry name" value="CRS1_YhbY"/>
    <property type="match status" value="1"/>
</dbReference>
<gene>
    <name evidence="4" type="ORF">CCDG5_0473</name>
</gene>
<dbReference type="PATRIC" id="fig|29343.3.peg.496"/>
<dbReference type="PANTHER" id="PTHR40065">
    <property type="entry name" value="RNA-BINDING PROTEIN YHBY"/>
    <property type="match status" value="1"/>
</dbReference>